<dbReference type="PANTHER" id="PTHR43024:SF1">
    <property type="entry name" value="UDP-N-ACETYLMURAMOYL-TRIPEPTIDE--D-ALANYL-D-ALANINE LIGASE"/>
    <property type="match status" value="1"/>
</dbReference>
<evidence type="ECO:0000256" key="5">
    <source>
        <dbReference type="ARBA" id="ARBA00022840"/>
    </source>
</evidence>
<evidence type="ECO:0000256" key="10">
    <source>
        <dbReference type="HAMAP-Rule" id="MF_02019"/>
    </source>
</evidence>
<feature type="domain" description="Mur ligase N-terminal catalytic" evidence="11">
    <location>
        <begin position="39"/>
        <end position="118"/>
    </location>
</feature>
<dbReference type="Pfam" id="PF02875">
    <property type="entry name" value="Mur_ligase_C"/>
    <property type="match status" value="1"/>
</dbReference>
<feature type="domain" description="Mur ligase C-terminal" evidence="12">
    <location>
        <begin position="405"/>
        <end position="512"/>
    </location>
</feature>
<dbReference type="InterPro" id="IPR004101">
    <property type="entry name" value="Mur_ligase_C"/>
</dbReference>
<dbReference type="InterPro" id="IPR036615">
    <property type="entry name" value="Mur_ligase_C_dom_sf"/>
</dbReference>
<dbReference type="Gene3D" id="3.90.190.20">
    <property type="entry name" value="Mur ligase, C-terminal domain"/>
    <property type="match status" value="1"/>
</dbReference>
<dbReference type="Pfam" id="PF01225">
    <property type="entry name" value="Mur_ligase"/>
    <property type="match status" value="1"/>
</dbReference>
<dbReference type="Gene3D" id="3.40.1390.10">
    <property type="entry name" value="MurE/MurF, N-terminal domain"/>
    <property type="match status" value="1"/>
</dbReference>
<evidence type="ECO:0000313" key="14">
    <source>
        <dbReference type="EMBL" id="MFC0180402.1"/>
    </source>
</evidence>
<dbReference type="InterPro" id="IPR051046">
    <property type="entry name" value="MurCDEF_CellWall_CoF430Synth"/>
</dbReference>
<dbReference type="InterPro" id="IPR036565">
    <property type="entry name" value="Mur-like_cat_sf"/>
</dbReference>
<organism evidence="14 15">
    <name type="scientific">Thorsellia kenyensis</name>
    <dbReference type="NCBI Taxonomy" id="1549888"/>
    <lineage>
        <taxon>Bacteria</taxon>
        <taxon>Pseudomonadati</taxon>
        <taxon>Pseudomonadota</taxon>
        <taxon>Gammaproteobacteria</taxon>
        <taxon>Enterobacterales</taxon>
        <taxon>Thorselliaceae</taxon>
        <taxon>Thorsellia</taxon>
    </lineage>
</organism>
<keyword evidence="1 10" id="KW-0963">Cytoplasm</keyword>
<reference evidence="14 15" key="1">
    <citation type="submission" date="2024-09" db="EMBL/GenBank/DDBJ databases">
        <authorList>
            <person name="Sun Q."/>
            <person name="Mori K."/>
        </authorList>
    </citation>
    <scope>NUCLEOTIDE SEQUENCE [LARGE SCALE GENOMIC DNA]</scope>
    <source>
        <strain evidence="14 15">CCM 8545</strain>
    </source>
</reference>
<keyword evidence="6 10" id="KW-0133">Cell shape</keyword>
<evidence type="ECO:0000256" key="6">
    <source>
        <dbReference type="ARBA" id="ARBA00022960"/>
    </source>
</evidence>
<dbReference type="Pfam" id="PF08245">
    <property type="entry name" value="Mur_ligase_M"/>
    <property type="match status" value="1"/>
</dbReference>
<comment type="function">
    <text evidence="10">Involved in cell wall formation. Catalyzes the final step in the synthesis of UDP-N-acetylmuramoyl-pentapeptide, the precursor of murein.</text>
</comment>
<keyword evidence="2 10" id="KW-0436">Ligase</keyword>
<keyword evidence="8 10" id="KW-0131">Cell cycle</keyword>
<dbReference type="SUPFAM" id="SSF53244">
    <property type="entry name" value="MurD-like peptide ligases, peptide-binding domain"/>
    <property type="match status" value="1"/>
</dbReference>
<evidence type="ECO:0000259" key="12">
    <source>
        <dbReference type="Pfam" id="PF02875"/>
    </source>
</evidence>
<evidence type="ECO:0000256" key="8">
    <source>
        <dbReference type="ARBA" id="ARBA00023306"/>
    </source>
</evidence>
<dbReference type="SUPFAM" id="SSF53623">
    <property type="entry name" value="MurD-like peptide ligases, catalytic domain"/>
    <property type="match status" value="1"/>
</dbReference>
<evidence type="ECO:0000256" key="7">
    <source>
        <dbReference type="ARBA" id="ARBA00022984"/>
    </source>
</evidence>
<evidence type="ECO:0000313" key="15">
    <source>
        <dbReference type="Proteomes" id="UP001589758"/>
    </source>
</evidence>
<comment type="catalytic activity">
    <reaction evidence="10">
        <text>D-alanyl-D-alanine + UDP-N-acetyl-alpha-D-muramoyl-L-alanyl-gamma-D-glutamyl-meso-2,6-diaminopimelate + ATP = UDP-N-acetyl-alpha-D-muramoyl-L-alanyl-gamma-D-glutamyl-meso-2,6-diaminopimeloyl-D-alanyl-D-alanine + ADP + phosphate + H(+)</text>
        <dbReference type="Rhea" id="RHEA:28374"/>
        <dbReference type="ChEBI" id="CHEBI:15378"/>
        <dbReference type="ChEBI" id="CHEBI:30616"/>
        <dbReference type="ChEBI" id="CHEBI:43474"/>
        <dbReference type="ChEBI" id="CHEBI:57822"/>
        <dbReference type="ChEBI" id="CHEBI:61386"/>
        <dbReference type="ChEBI" id="CHEBI:83905"/>
        <dbReference type="ChEBI" id="CHEBI:456216"/>
        <dbReference type="EC" id="6.3.2.10"/>
    </reaction>
</comment>
<dbReference type="Gene3D" id="3.40.1190.10">
    <property type="entry name" value="Mur-like, catalytic domain"/>
    <property type="match status" value="1"/>
</dbReference>
<evidence type="ECO:0000259" key="13">
    <source>
        <dbReference type="Pfam" id="PF08245"/>
    </source>
</evidence>
<dbReference type="InterPro" id="IPR000713">
    <property type="entry name" value="Mur_ligase_N"/>
</dbReference>
<dbReference type="InterPro" id="IPR035911">
    <property type="entry name" value="MurE/MurF_N"/>
</dbReference>
<dbReference type="HAMAP" id="MF_02019">
    <property type="entry name" value="MurF"/>
    <property type="match status" value="1"/>
</dbReference>
<evidence type="ECO:0000259" key="11">
    <source>
        <dbReference type="Pfam" id="PF01225"/>
    </source>
</evidence>
<keyword evidence="3 10" id="KW-0132">Cell division</keyword>
<dbReference type="EMBL" id="JBHLXE010000100">
    <property type="protein sequence ID" value="MFC0180402.1"/>
    <property type="molecule type" value="Genomic_DNA"/>
</dbReference>
<comment type="caution">
    <text evidence="14">The sequence shown here is derived from an EMBL/GenBank/DDBJ whole genome shotgun (WGS) entry which is preliminary data.</text>
</comment>
<dbReference type="PANTHER" id="PTHR43024">
    <property type="entry name" value="UDP-N-ACETYLMURAMOYL-TRIPEPTIDE--D-ALANYL-D-ALANINE LIGASE"/>
    <property type="match status" value="1"/>
</dbReference>
<keyword evidence="4 10" id="KW-0547">Nucleotide-binding</keyword>
<dbReference type="Proteomes" id="UP001589758">
    <property type="component" value="Unassembled WGS sequence"/>
</dbReference>
<feature type="binding site" evidence="10">
    <location>
        <begin position="132"/>
        <end position="138"/>
    </location>
    <ligand>
        <name>ATP</name>
        <dbReference type="ChEBI" id="CHEBI:30616"/>
    </ligand>
</feature>
<dbReference type="GO" id="GO:0016874">
    <property type="term" value="F:ligase activity"/>
    <property type="evidence" value="ECO:0007669"/>
    <property type="project" value="UniProtKB-KW"/>
</dbReference>
<evidence type="ECO:0000256" key="1">
    <source>
        <dbReference type="ARBA" id="ARBA00022490"/>
    </source>
</evidence>
<keyword evidence="9 10" id="KW-0961">Cell wall biogenesis/degradation</keyword>
<keyword evidence="7 10" id="KW-0573">Peptidoglycan synthesis</keyword>
<evidence type="ECO:0000256" key="2">
    <source>
        <dbReference type="ARBA" id="ARBA00022598"/>
    </source>
</evidence>
<evidence type="ECO:0000256" key="4">
    <source>
        <dbReference type="ARBA" id="ARBA00022741"/>
    </source>
</evidence>
<comment type="subcellular location">
    <subcellularLocation>
        <location evidence="10">Cytoplasm</location>
    </subcellularLocation>
</comment>
<evidence type="ECO:0000256" key="3">
    <source>
        <dbReference type="ARBA" id="ARBA00022618"/>
    </source>
</evidence>
<dbReference type="InterPro" id="IPR013221">
    <property type="entry name" value="Mur_ligase_cen"/>
</dbReference>
<name>A0ABV6CCN5_9GAMM</name>
<keyword evidence="5 10" id="KW-0067">ATP-binding</keyword>
<dbReference type="RefSeq" id="WP_385877511.1">
    <property type="nucleotide sequence ID" value="NZ_JBHLXE010000100.1"/>
</dbReference>
<feature type="domain" description="Mur ligase central" evidence="13">
    <location>
        <begin position="131"/>
        <end position="247"/>
    </location>
</feature>
<keyword evidence="15" id="KW-1185">Reference proteome</keyword>
<proteinExistence type="inferred from homology"/>
<dbReference type="SUPFAM" id="SSF63418">
    <property type="entry name" value="MurE/MurF N-terminal domain"/>
    <property type="match status" value="1"/>
</dbReference>
<evidence type="ECO:0000256" key="9">
    <source>
        <dbReference type="ARBA" id="ARBA00023316"/>
    </source>
</evidence>
<comment type="pathway">
    <text evidence="10">Cell wall biogenesis; peptidoglycan biosynthesis.</text>
</comment>
<comment type="similarity">
    <text evidence="10">Belongs to the MurCDEF family. MurF subfamily.</text>
</comment>
<gene>
    <name evidence="10" type="primary">murF</name>
    <name evidence="14" type="ORF">ACFFIT_09975</name>
</gene>
<protein>
    <recommendedName>
        <fullName evidence="10">UDP-N-acetylmuramoyl-tripeptide--D-alanyl-D-alanine ligase</fullName>
        <ecNumber evidence="10">6.3.2.10</ecNumber>
    </recommendedName>
    <alternativeName>
        <fullName evidence="10">D-alanyl-D-alanine-adding enzyme</fullName>
    </alternativeName>
</protein>
<sequence>MITFNINELYASMAIQAPNLIEITHDLQKISFAAKDVILNSKNVAHGAIFIAIKGERFDAHDYIYDAFEQGASLVIVNHSFYQAQMKSVSRDKRFELYKHLILSVPDTKEALGQVAALVRSKSKATFVALTGSSGKTSVKEMSFAILSQIGKVLATKGNFNNEIGVPLTLLSLEGDEKYAVIELGANHQGEIAYTAAMSNPQSVLINSICKAHLEGFGSLKGVAEAKSEIFTYPQIEDLKSLSLNMPNKIEYKNNQHVILNADIIFDALQMQNSLNKTEKLEGEELTKFWLHHLENIKLKTLFSIDEELTKLKNNVLSQSGYKIKDISISIAGSRFTLVTPEGHTQITLKVLGKHAISNALAATLLCMSVGASLDAVQKGLNSIEPVNGRLYPIKLTSTTTESKWIIDDTYNANVGSMKAAASLLKELPGYKVFVAGDMAEMGPYSQVCHEEIGDFIANSQIDAVYSVGQWSQFISSKHPNSQHFESKLALVNTLKSILKEHAIITFLVKGSRSSAMEEIVFALQER</sequence>
<dbReference type="InterPro" id="IPR005863">
    <property type="entry name" value="UDP-N-AcMur_synth"/>
</dbReference>
<dbReference type="EC" id="6.3.2.10" evidence="10"/>
<accession>A0ABV6CCN5</accession>